<accession>A0A914WCX5</accession>
<dbReference type="InterPro" id="IPR016024">
    <property type="entry name" value="ARM-type_fold"/>
</dbReference>
<dbReference type="GO" id="GO:0005783">
    <property type="term" value="C:endoplasmic reticulum"/>
    <property type="evidence" value="ECO:0007669"/>
    <property type="project" value="TreeGrafter"/>
</dbReference>
<dbReference type="InterPro" id="IPR050693">
    <property type="entry name" value="Hsp70_NEF-Inhibitors"/>
</dbReference>
<protein>
    <submittedName>
        <fullName evidence="2">Hsp70-binding protein 1</fullName>
    </submittedName>
</protein>
<proteinExistence type="predicted"/>
<dbReference type="PANTHER" id="PTHR19316">
    <property type="entry name" value="PROTEIN FOLDING REGULATOR"/>
    <property type="match status" value="1"/>
</dbReference>
<evidence type="ECO:0000313" key="1">
    <source>
        <dbReference type="Proteomes" id="UP000887566"/>
    </source>
</evidence>
<dbReference type="InterPro" id="IPR011989">
    <property type="entry name" value="ARM-like"/>
</dbReference>
<evidence type="ECO:0000313" key="2">
    <source>
        <dbReference type="WBParaSite" id="PSAMB.scaffold3570size22295.g21999.t2"/>
    </source>
</evidence>
<keyword evidence="1" id="KW-1185">Reference proteome</keyword>
<dbReference type="WBParaSite" id="PSAMB.scaffold3570size22295.g21999.t2">
    <property type="protein sequence ID" value="PSAMB.scaffold3570size22295.g21999.t2"/>
    <property type="gene ID" value="PSAMB.scaffold3570size22295.g21999"/>
</dbReference>
<sequence>MPNDVPDSYWKALMHFAQQVGAEDEVNRSPARLMNPEDQQWLQEAMSQLIKDTDPVLRMKKELEKLSKIDFYSPTEEEIDRGVEALSMIEELACDVDVACDFFKVGGLRMLAPLIASPAAPFRTQAAAVVGQLCQNNPDAQTQILDAKMLPLLLESVVNDADGEVKAKALYGVSCLVRGNERGSAEFRGLNGFDYLVRAVQCDPDNQRLVTKSAFLTAQLARQEENKDAIISAGIADHLAALLLLLPSDHQGSEHVIDALAEILTHPSDLTSTDQLALINFLEERIKSTDLHEDERRPVEKLLKILNADHE</sequence>
<dbReference type="GO" id="GO:0000774">
    <property type="term" value="F:adenyl-nucleotide exchange factor activity"/>
    <property type="evidence" value="ECO:0007669"/>
    <property type="project" value="TreeGrafter"/>
</dbReference>
<dbReference type="SUPFAM" id="SSF48371">
    <property type="entry name" value="ARM repeat"/>
    <property type="match status" value="1"/>
</dbReference>
<organism evidence="1 2">
    <name type="scientific">Plectus sambesii</name>
    <dbReference type="NCBI Taxonomy" id="2011161"/>
    <lineage>
        <taxon>Eukaryota</taxon>
        <taxon>Metazoa</taxon>
        <taxon>Ecdysozoa</taxon>
        <taxon>Nematoda</taxon>
        <taxon>Chromadorea</taxon>
        <taxon>Plectida</taxon>
        <taxon>Plectina</taxon>
        <taxon>Plectoidea</taxon>
        <taxon>Plectidae</taxon>
        <taxon>Plectus</taxon>
    </lineage>
</organism>
<dbReference type="AlphaFoldDB" id="A0A914WCX5"/>
<dbReference type="PANTHER" id="PTHR19316:SF18">
    <property type="entry name" value="HSP70-BINDING PROTEIN 1"/>
    <property type="match status" value="1"/>
</dbReference>
<reference evidence="2" key="1">
    <citation type="submission" date="2022-11" db="UniProtKB">
        <authorList>
            <consortium name="WormBaseParasite"/>
        </authorList>
    </citation>
    <scope>IDENTIFICATION</scope>
</reference>
<name>A0A914WCX5_9BILA</name>
<dbReference type="Gene3D" id="1.25.10.10">
    <property type="entry name" value="Leucine-rich Repeat Variant"/>
    <property type="match status" value="1"/>
</dbReference>
<dbReference type="Proteomes" id="UP000887566">
    <property type="component" value="Unplaced"/>
</dbReference>